<proteinExistence type="predicted"/>
<dbReference type="EMBL" id="VOQQ01000001">
    <property type="protein sequence ID" value="TXC62633.1"/>
    <property type="molecule type" value="Genomic_DNA"/>
</dbReference>
<gene>
    <name evidence="2" type="ORF">FRZ32_02535</name>
</gene>
<accession>A0A5C6TQL8</accession>
<sequence length="168" mass="17764">MLKKMAKGAFFLAIAFAAAPGFAQVLGPDAAACRPGAGQSAVLVSVNGFKERTGRIRVQLYRANDEFLARGRYLQRIDLPVSGGAGPMRFCVNAPAPGRYAIAVRHDVDGNGSSGWNDGAGFSRNPSLSLTRLRPNVNAVAIDVGRGVTPVNVVLNYRFGLSIHPVRG</sequence>
<dbReference type="Proteomes" id="UP000321249">
    <property type="component" value="Unassembled WGS sequence"/>
</dbReference>
<dbReference type="OrthoDB" id="7189112at2"/>
<evidence type="ECO:0000313" key="2">
    <source>
        <dbReference type="EMBL" id="TXC62633.1"/>
    </source>
</evidence>
<keyword evidence="1" id="KW-0732">Signal</keyword>
<comment type="caution">
    <text evidence="2">The sequence shown here is derived from an EMBL/GenBank/DDBJ whole genome shotgun (WGS) entry which is preliminary data.</text>
</comment>
<evidence type="ECO:0000256" key="1">
    <source>
        <dbReference type="SAM" id="SignalP"/>
    </source>
</evidence>
<evidence type="ECO:0000313" key="3">
    <source>
        <dbReference type="Proteomes" id="UP000321249"/>
    </source>
</evidence>
<reference evidence="2 3" key="1">
    <citation type="journal article" date="2015" name="J. Microbiol.">
        <title>Sphingosinicella ginsenosidimutans sp. nov., with ginsenoside converting activity.</title>
        <authorList>
            <person name="Kim J.K."/>
            <person name="Kang M.S."/>
            <person name="Park S.C."/>
            <person name="Kim K.M."/>
            <person name="Choi K."/>
            <person name="Yoon M.H."/>
            <person name="Im W.T."/>
        </authorList>
    </citation>
    <scope>NUCLEOTIDE SEQUENCE [LARGE SCALE GENOMIC DNA]</scope>
    <source>
        <strain evidence="2 3">BS-11</strain>
    </source>
</reference>
<dbReference type="AlphaFoldDB" id="A0A5C6TQL8"/>
<dbReference type="Pfam" id="PF09912">
    <property type="entry name" value="DUF2141"/>
    <property type="match status" value="1"/>
</dbReference>
<organism evidence="2 3">
    <name type="scientific">Allosphingosinicella ginsenosidimutans</name>
    <dbReference type="NCBI Taxonomy" id="1176539"/>
    <lineage>
        <taxon>Bacteria</taxon>
        <taxon>Pseudomonadati</taxon>
        <taxon>Pseudomonadota</taxon>
        <taxon>Alphaproteobacteria</taxon>
        <taxon>Sphingomonadales</taxon>
        <taxon>Sphingomonadaceae</taxon>
        <taxon>Allosphingosinicella</taxon>
    </lineage>
</organism>
<name>A0A5C6TQL8_9SPHN</name>
<keyword evidence="3" id="KW-1185">Reference proteome</keyword>
<feature type="signal peptide" evidence="1">
    <location>
        <begin position="1"/>
        <end position="23"/>
    </location>
</feature>
<feature type="chain" id="PRO_5022842309" evidence="1">
    <location>
        <begin position="24"/>
        <end position="168"/>
    </location>
</feature>
<protein>
    <submittedName>
        <fullName evidence="2">DUF2141 domain-containing protein</fullName>
    </submittedName>
</protein>
<dbReference type="InterPro" id="IPR018673">
    <property type="entry name" value="DUF2141"/>
</dbReference>